<comment type="caution">
    <text evidence="2">The sequence shown here is derived from an EMBL/GenBank/DDBJ whole genome shotgun (WGS) entry which is preliminary data.</text>
</comment>
<evidence type="ECO:0000259" key="1">
    <source>
        <dbReference type="Pfam" id="PF25768"/>
    </source>
</evidence>
<accession>A0ABR1EHF3</accession>
<evidence type="ECO:0000313" key="3">
    <source>
        <dbReference type="Proteomes" id="UP001303046"/>
    </source>
</evidence>
<evidence type="ECO:0000313" key="2">
    <source>
        <dbReference type="EMBL" id="KAK6762099.1"/>
    </source>
</evidence>
<organism evidence="2 3">
    <name type="scientific">Necator americanus</name>
    <name type="common">Human hookworm</name>
    <dbReference type="NCBI Taxonomy" id="51031"/>
    <lineage>
        <taxon>Eukaryota</taxon>
        <taxon>Metazoa</taxon>
        <taxon>Ecdysozoa</taxon>
        <taxon>Nematoda</taxon>
        <taxon>Chromadorea</taxon>
        <taxon>Rhabditida</taxon>
        <taxon>Rhabditina</taxon>
        <taxon>Rhabditomorpha</taxon>
        <taxon>Strongyloidea</taxon>
        <taxon>Ancylostomatidae</taxon>
        <taxon>Bunostominae</taxon>
        <taxon>Necator</taxon>
    </lineage>
</organism>
<dbReference type="InterPro" id="IPR057979">
    <property type="entry name" value="TPR_IFT121"/>
</dbReference>
<gene>
    <name evidence="2" type="primary">Necator_chrX.g23150</name>
    <name evidence="2" type="ORF">RB195_022987</name>
</gene>
<feature type="domain" description="IFT121-like TPR repeats" evidence="1">
    <location>
        <begin position="21"/>
        <end position="68"/>
    </location>
</feature>
<name>A0ABR1EHF3_NECAM</name>
<dbReference type="Proteomes" id="UP001303046">
    <property type="component" value="Unassembled WGS sequence"/>
</dbReference>
<dbReference type="EMBL" id="JAVFWL010000006">
    <property type="protein sequence ID" value="KAK6762099.1"/>
    <property type="molecule type" value="Genomic_DNA"/>
</dbReference>
<keyword evidence="3" id="KW-1185">Reference proteome</keyword>
<sequence length="160" mass="17933">MVTFIPSSDSKLVPKLVEAYSLSSCACRQFPICSRAFMKLESIVDPLSDERRRYQTLALQLFRRFLPTEGQPNIVNCTGCGENVADFEHICAHCNAKIFSGRFRFKRTCVVDIDLALVARLTGMIKHCVTLSEISPMPPQVKCQLHLGAAVQYSSDVFKL</sequence>
<proteinExistence type="predicted"/>
<dbReference type="Pfam" id="PF25768">
    <property type="entry name" value="TPR_IFT121"/>
    <property type="match status" value="1"/>
</dbReference>
<protein>
    <recommendedName>
        <fullName evidence="1">IFT121-like TPR repeats domain-containing protein</fullName>
    </recommendedName>
</protein>
<reference evidence="2 3" key="1">
    <citation type="submission" date="2023-08" db="EMBL/GenBank/DDBJ databases">
        <title>A Necator americanus chromosomal reference genome.</title>
        <authorList>
            <person name="Ilik V."/>
            <person name="Petrzelkova K.J."/>
            <person name="Pardy F."/>
            <person name="Fuh T."/>
            <person name="Niatou-Singa F.S."/>
            <person name="Gouil Q."/>
            <person name="Baker L."/>
            <person name="Ritchie M.E."/>
            <person name="Jex A.R."/>
            <person name="Gazzola D."/>
            <person name="Li H."/>
            <person name="Toshio Fujiwara R."/>
            <person name="Zhan B."/>
            <person name="Aroian R.V."/>
            <person name="Pafco B."/>
            <person name="Schwarz E.M."/>
        </authorList>
    </citation>
    <scope>NUCLEOTIDE SEQUENCE [LARGE SCALE GENOMIC DNA]</scope>
    <source>
        <strain evidence="2 3">Aroian</strain>
        <tissue evidence="2">Whole animal</tissue>
    </source>
</reference>